<evidence type="ECO:0000256" key="5">
    <source>
        <dbReference type="ARBA" id="ARBA00024345"/>
    </source>
</evidence>
<keyword evidence="2" id="KW-0805">Transcription regulation</keyword>
<evidence type="ECO:0000313" key="8">
    <source>
        <dbReference type="Proteomes" id="UP001623330"/>
    </source>
</evidence>
<evidence type="ECO:0000256" key="4">
    <source>
        <dbReference type="ARBA" id="ARBA00023242"/>
    </source>
</evidence>
<evidence type="ECO:0000256" key="1">
    <source>
        <dbReference type="ARBA" id="ARBA00004123"/>
    </source>
</evidence>
<dbReference type="PANTHER" id="PTHR47427">
    <property type="entry name" value="PROTEIN STE12"/>
    <property type="match status" value="1"/>
</dbReference>
<reference evidence="7 8" key="1">
    <citation type="submission" date="2024-05" db="EMBL/GenBank/DDBJ databases">
        <title>Long read based assembly of the Candida bracarensis genome reveals expanded adhesin content.</title>
        <authorList>
            <person name="Marcet-Houben M."/>
            <person name="Ksiezopolska E."/>
            <person name="Gabaldon T."/>
        </authorList>
    </citation>
    <scope>NUCLEOTIDE SEQUENCE [LARGE SCALE GENOMIC DNA]</scope>
    <source>
        <strain evidence="7 8">CBM6</strain>
    </source>
</reference>
<accession>A0ABR4NVP5</accession>
<organism evidence="7 8">
    <name type="scientific">Nakaseomyces bracarensis</name>
    <dbReference type="NCBI Taxonomy" id="273131"/>
    <lineage>
        <taxon>Eukaryota</taxon>
        <taxon>Fungi</taxon>
        <taxon>Dikarya</taxon>
        <taxon>Ascomycota</taxon>
        <taxon>Saccharomycotina</taxon>
        <taxon>Saccharomycetes</taxon>
        <taxon>Saccharomycetales</taxon>
        <taxon>Saccharomycetaceae</taxon>
        <taxon>Nakaseomyces</taxon>
    </lineage>
</organism>
<evidence type="ECO:0000256" key="2">
    <source>
        <dbReference type="ARBA" id="ARBA00023015"/>
    </source>
</evidence>
<keyword evidence="3" id="KW-0804">Transcription</keyword>
<comment type="similarity">
    <text evidence="5">Belongs to the STE12 transcription factor family.</text>
</comment>
<dbReference type="Proteomes" id="UP001623330">
    <property type="component" value="Unassembled WGS sequence"/>
</dbReference>
<name>A0ABR4NVP5_9SACH</name>
<dbReference type="InterPro" id="IPR052127">
    <property type="entry name" value="STE12_transcription_factor"/>
</dbReference>
<comment type="caution">
    <text evidence="7">The sequence shown here is derived from an EMBL/GenBank/DDBJ whole genome shotgun (WGS) entry which is preliminary data.</text>
</comment>
<sequence>MDDFKVSTHIQRTEEILNPDINNPNEETELTAKVSLDDAISSIEDLKYFLATAPMNWHENQVIRRYYLSNSKGFISCVFWDNLFYITGTDIVKTCAYKMEKFGRKINDRKKFEEGLFSDLRNLKCGVDATLEQPKSKFLKFLYRNLCLKTQKKRKVFFWFSVPHERLFADALERDLKKEHHGNEASTIAVHEPAVSFKYDPKSKLPLEIQISRYIASKKCQDNESVDNGANKTKKSTLGSESPVHIGSNKKTITDLRSSPVVSTMKSNNISSLNNPIDTISLENIQLKPESILNCSRQKNVETIKLETTTNSTTTPNDTLPPLPISLTSEYSDIPISDCKSPGLNTDSIDDNEFFPITIEYQEDGYDSYNGSTLSVKPLPGLMLLDDNKFENNKLGYSNFLPTQFSPLILSSSLDQQLMLPNIQRTPFGDLRSSAKDSKYTISTPNGNSLHFPNPEALTPTGFANINEFSNEIEGQVLSESITEKIQNSQESPMWNIISQVPINRGSHLLHPLYTASIKNTPITNLSPFLSTTTGWAQLNSPFLQTLPISKSSSMNNHINKKKFTENEKTIRKPIIRTKTPTNKHSKPNTKRVVKKSIDKMIEKLHTTSKIQEQQLQNGT</sequence>
<evidence type="ECO:0000256" key="3">
    <source>
        <dbReference type="ARBA" id="ARBA00023163"/>
    </source>
</evidence>
<dbReference type="Pfam" id="PF02200">
    <property type="entry name" value="STE"/>
    <property type="match status" value="1"/>
</dbReference>
<keyword evidence="4" id="KW-0539">Nucleus</keyword>
<dbReference type="EMBL" id="JBEVYD010000005">
    <property type="protein sequence ID" value="KAL3232746.1"/>
    <property type="molecule type" value="Genomic_DNA"/>
</dbReference>
<evidence type="ECO:0000256" key="6">
    <source>
        <dbReference type="SAM" id="MobiDB-lite"/>
    </source>
</evidence>
<dbReference type="InterPro" id="IPR003120">
    <property type="entry name" value="Ste12"/>
</dbReference>
<dbReference type="SMART" id="SM00424">
    <property type="entry name" value="STE"/>
    <property type="match status" value="1"/>
</dbReference>
<keyword evidence="8" id="KW-1185">Reference proteome</keyword>
<feature type="region of interest" description="Disordered" evidence="6">
    <location>
        <begin position="222"/>
        <end position="248"/>
    </location>
</feature>
<protein>
    <submittedName>
        <fullName evidence="7">Protein STE12</fullName>
    </submittedName>
</protein>
<feature type="compositionally biased region" description="Polar residues" evidence="6">
    <location>
        <begin position="226"/>
        <end position="240"/>
    </location>
</feature>
<dbReference type="PANTHER" id="PTHR47427:SF1">
    <property type="entry name" value="PROTEIN STE12"/>
    <property type="match status" value="1"/>
</dbReference>
<evidence type="ECO:0000313" key="7">
    <source>
        <dbReference type="EMBL" id="KAL3232746.1"/>
    </source>
</evidence>
<comment type="subcellular location">
    <subcellularLocation>
        <location evidence="1">Nucleus</location>
    </subcellularLocation>
</comment>
<gene>
    <name evidence="7" type="ORF">RNJ44_04662</name>
</gene>
<proteinExistence type="inferred from homology"/>